<dbReference type="InterPro" id="IPR057342">
    <property type="entry name" value="DEXDc_RapA"/>
</dbReference>
<dbReference type="PROSITE" id="PS51192">
    <property type="entry name" value="HELICASE_ATP_BIND_1"/>
    <property type="match status" value="1"/>
</dbReference>
<gene>
    <name evidence="9" type="primary">rapA</name>
    <name evidence="13" type="ORF">MPL1_10933</name>
</gene>
<dbReference type="GO" id="GO:0016817">
    <property type="term" value="F:hydrolase activity, acting on acid anhydrides"/>
    <property type="evidence" value="ECO:0007669"/>
    <property type="project" value="InterPro"/>
</dbReference>
<dbReference type="NCBIfam" id="NF003426">
    <property type="entry name" value="PRK04914.1"/>
    <property type="match status" value="1"/>
</dbReference>
<reference evidence="13 14" key="1">
    <citation type="journal article" date="2013" name="Genome Announc.">
        <title>Draft Genome Sequence of Methylophaga lonarensis MPLT, a Haloalkaliphilic (Non-Methane-Utilizing) Methylotroph.</title>
        <authorList>
            <person name="Shetty S.A."/>
            <person name="Marathe N.P."/>
            <person name="Munot H."/>
            <person name="Antony C.P."/>
            <person name="Dhotre D.P."/>
            <person name="Murrell J.C."/>
            <person name="Shouche Y.S."/>
        </authorList>
    </citation>
    <scope>NUCLEOTIDE SEQUENCE [LARGE SCALE GENOMIC DNA]</scope>
    <source>
        <strain evidence="13 14">MPL</strain>
    </source>
</reference>
<feature type="short sequence motif" description="DEAH box" evidence="9">
    <location>
        <begin position="283"/>
        <end position="286"/>
    </location>
</feature>
<dbReference type="OrthoDB" id="9814088at2"/>
<dbReference type="Pfam" id="PF12137">
    <property type="entry name" value="RapA_C"/>
    <property type="match status" value="1"/>
</dbReference>
<accession>M7NYR3</accession>
<feature type="domain" description="Helicase C-terminal" evidence="12">
    <location>
        <begin position="473"/>
        <end position="626"/>
    </location>
</feature>
<dbReference type="EMBL" id="APHR01000059">
    <property type="protein sequence ID" value="EMR12341.1"/>
    <property type="molecule type" value="Genomic_DNA"/>
</dbReference>
<evidence type="ECO:0000256" key="1">
    <source>
        <dbReference type="ARBA" id="ARBA00022741"/>
    </source>
</evidence>
<keyword evidence="6 9" id="KW-0238">DNA-binding</keyword>
<dbReference type="InterPro" id="IPR040765">
    <property type="entry name" value="Tudor_1_RapA"/>
</dbReference>
<dbReference type="Gene3D" id="2.30.30.930">
    <property type="match status" value="1"/>
</dbReference>
<evidence type="ECO:0000256" key="9">
    <source>
        <dbReference type="HAMAP-Rule" id="MF_01821"/>
    </source>
</evidence>
<keyword evidence="5 9" id="KW-0805">Transcription regulation</keyword>
<dbReference type="Gene3D" id="3.30.360.80">
    <property type="match status" value="1"/>
</dbReference>
<dbReference type="Gene3D" id="2.30.30.140">
    <property type="match status" value="1"/>
</dbReference>
<dbReference type="Proteomes" id="UP000012019">
    <property type="component" value="Unassembled WGS sequence"/>
</dbReference>
<evidence type="ECO:0000259" key="11">
    <source>
        <dbReference type="PROSITE" id="PS51192"/>
    </source>
</evidence>
<evidence type="ECO:0000256" key="7">
    <source>
        <dbReference type="ARBA" id="ARBA00023159"/>
    </source>
</evidence>
<dbReference type="PROSITE" id="PS51194">
    <property type="entry name" value="HELICASE_CTER"/>
    <property type="match status" value="1"/>
</dbReference>
<organism evidence="13 14">
    <name type="scientific">Methylophaga lonarensis MPL</name>
    <dbReference type="NCBI Taxonomy" id="1286106"/>
    <lineage>
        <taxon>Bacteria</taxon>
        <taxon>Pseudomonadati</taxon>
        <taxon>Pseudomonadota</taxon>
        <taxon>Gammaproteobacteria</taxon>
        <taxon>Thiotrichales</taxon>
        <taxon>Piscirickettsiaceae</taxon>
        <taxon>Methylophaga</taxon>
    </lineage>
</organism>
<dbReference type="InterPro" id="IPR027417">
    <property type="entry name" value="P-loop_NTPase"/>
</dbReference>
<dbReference type="AlphaFoldDB" id="M7NYR3"/>
<keyword evidence="8 9" id="KW-0804">Transcription</keyword>
<feature type="coiled-coil region" evidence="10">
    <location>
        <begin position="852"/>
        <end position="906"/>
    </location>
</feature>
<evidence type="ECO:0000256" key="8">
    <source>
        <dbReference type="ARBA" id="ARBA00023163"/>
    </source>
</evidence>
<keyword evidence="4 9" id="KW-0067">ATP-binding</keyword>
<dbReference type="RefSeq" id="WP_009727147.1">
    <property type="nucleotide sequence ID" value="NZ_APHR01000059.1"/>
</dbReference>
<dbReference type="GO" id="GO:0004386">
    <property type="term" value="F:helicase activity"/>
    <property type="evidence" value="ECO:0007669"/>
    <property type="project" value="UniProtKB-UniRule"/>
</dbReference>
<dbReference type="EC" id="3.6.4.-" evidence="9"/>
<keyword evidence="2 9" id="KW-0378">Hydrolase</keyword>
<comment type="subunit">
    <text evidence="9">Interacts with the RNAP. Has a higher affinity for the core RNAP than for the holoenzyme. Its ATPase activity is stimulated by binding to RNAP.</text>
</comment>
<dbReference type="PATRIC" id="fig|1286106.3.peg.2188"/>
<dbReference type="Pfam" id="PF18339">
    <property type="entry name" value="Tudor_1_RapA"/>
    <property type="match status" value="1"/>
</dbReference>
<dbReference type="Gene3D" id="3.40.50.300">
    <property type="entry name" value="P-loop containing nucleotide triphosphate hydrolases"/>
    <property type="match status" value="1"/>
</dbReference>
<dbReference type="Gene3D" id="6.10.140.1500">
    <property type="match status" value="1"/>
</dbReference>
<evidence type="ECO:0000256" key="10">
    <source>
        <dbReference type="SAM" id="Coils"/>
    </source>
</evidence>
<evidence type="ECO:0000313" key="14">
    <source>
        <dbReference type="Proteomes" id="UP000012019"/>
    </source>
</evidence>
<keyword evidence="10" id="KW-0175">Coiled coil</keyword>
<keyword evidence="14" id="KW-1185">Reference proteome</keyword>
<dbReference type="PANTHER" id="PTHR45766:SF6">
    <property type="entry name" value="SWI_SNF-RELATED MATRIX-ASSOCIATED ACTIN-DEPENDENT REGULATOR OF CHROMATIN SUBFAMILY A-LIKE PROTEIN 1"/>
    <property type="match status" value="1"/>
</dbReference>
<dbReference type="GO" id="GO:0005524">
    <property type="term" value="F:ATP binding"/>
    <property type="evidence" value="ECO:0007669"/>
    <property type="project" value="UniProtKB-UniRule"/>
</dbReference>
<dbReference type="SMART" id="SM00490">
    <property type="entry name" value="HELICc"/>
    <property type="match status" value="1"/>
</dbReference>
<evidence type="ECO:0000256" key="2">
    <source>
        <dbReference type="ARBA" id="ARBA00022801"/>
    </source>
</evidence>
<keyword evidence="7 9" id="KW-0010">Activator</keyword>
<dbReference type="eggNOG" id="COG0553">
    <property type="taxonomic scope" value="Bacteria"/>
</dbReference>
<sequence length="951" mass="107483">MSEVIFAPGQRWVSNSEAELGLGIVKEVSGRRISLLFPAAAEERTYASDNAPLSRVIYKEHDQICNQEGIKLTVIARQEINDCLIYLAVTDDGTELTLHEMDLASEVQFRQPQDRLFAGQIDKNREFDLRLKTLEHHHRLQQSALFGLSGGRVQLLPHQLYIASQVGQRYAPRVLLADEVGLGKTIEAGLIMHQLLLTGRVNRVLLLVPDSLLHQWLVEMLRRFNLQFTVMDQERFSAQREQDADSNPFEASQLILASVTELANEAEMRAAVVDCDWDMLVIDEAHHLQWSATQSSAEYLLAEQLAAAIESVLLLTATPEQLGVASHFARLRLLDPQRYFDLQLFTEQEQNFQTLSGLLQSLEDCESAAEFSKNTQLNQLLADYFELGQIKALQTTEAFAAEKKKLIADALDRHGTGRLLFRNTRDTVSGFPVRICHSYALAALTSDEVVTDPLILIQSERLLGEQWLTQDARVAWLVDWLKQHRQDKVLLICARAETAIELEQYFRVQHGCRSAVFHEQMTLVNRDRAAAYFAEEEQGAQILFCSETGSEGRNFQFCQHLVMFDLPLSADLLEQRIGRLDRIGQKNAVQIHVPYHSGSAQQRLFDWYHQGLNAFEQVATAASKVNEQLAAPLTEALLSADSSVFERLLQQAREMNNTLTQQLGDGRNWLLERNSFDAEIAASVIEEIESASRSLELADYMDHVFSAFGVDQQTHSSDSIIIMPGDHMIYHDFPGLPEDGLTATFHRHKALSREDLAFLSWEHPMVLGAMDLVMHNELGNTAFCTLASERLPAGSLLLEAVFVMRCAAPRHLQIGRYLPENYLRLLIDQRGRNHADSLDAQSVSQRAGRIAKNTAQQLVSRARTQIQDLISQAQRTAVEQTPQYVEQAKSQMHQQLESELQRMQQLARVNPDIRQQELDYLAQSRQLLEDALTNSQLVLDAIRVIIVTEPS</sequence>
<dbReference type="SUPFAM" id="SSF52540">
    <property type="entry name" value="P-loop containing nucleoside triphosphate hydrolases"/>
    <property type="match status" value="2"/>
</dbReference>
<dbReference type="CDD" id="cd18793">
    <property type="entry name" value="SF2_C_SNF"/>
    <property type="match status" value="1"/>
</dbReference>
<proteinExistence type="inferred from homology"/>
<keyword evidence="1 9" id="KW-0547">Nucleotide-binding</keyword>
<dbReference type="PANTHER" id="PTHR45766">
    <property type="entry name" value="DNA ANNEALING HELICASE AND ENDONUCLEASE ZRANB3 FAMILY MEMBER"/>
    <property type="match status" value="1"/>
</dbReference>
<dbReference type="Gene3D" id="3.40.50.10810">
    <property type="entry name" value="Tandem AAA-ATPase domain"/>
    <property type="match status" value="1"/>
</dbReference>
<evidence type="ECO:0000256" key="3">
    <source>
        <dbReference type="ARBA" id="ARBA00022806"/>
    </source>
</evidence>
<dbReference type="HAMAP" id="MF_01821">
    <property type="entry name" value="Helicase_RapA"/>
    <property type="match status" value="1"/>
</dbReference>
<evidence type="ECO:0000256" key="5">
    <source>
        <dbReference type="ARBA" id="ARBA00023015"/>
    </source>
</evidence>
<dbReference type="InterPro" id="IPR022737">
    <property type="entry name" value="RapA_C"/>
</dbReference>
<comment type="similarity">
    <text evidence="9">Belongs to the SNF2/RAD54 helicase family. RapA subfamily.</text>
</comment>
<evidence type="ECO:0000259" key="12">
    <source>
        <dbReference type="PROSITE" id="PS51194"/>
    </source>
</evidence>
<dbReference type="InterPro" id="IPR001650">
    <property type="entry name" value="Helicase_C-like"/>
</dbReference>
<dbReference type="Pfam" id="PF00271">
    <property type="entry name" value="Helicase_C"/>
    <property type="match status" value="1"/>
</dbReference>
<dbReference type="SMART" id="SM00487">
    <property type="entry name" value="DEXDc"/>
    <property type="match status" value="1"/>
</dbReference>
<dbReference type="CDD" id="cd18011">
    <property type="entry name" value="DEXDc_RapA"/>
    <property type="match status" value="1"/>
</dbReference>
<evidence type="ECO:0000256" key="4">
    <source>
        <dbReference type="ARBA" id="ARBA00022840"/>
    </source>
</evidence>
<evidence type="ECO:0000256" key="6">
    <source>
        <dbReference type="ARBA" id="ARBA00023125"/>
    </source>
</evidence>
<dbReference type="InterPro" id="IPR049730">
    <property type="entry name" value="SNF2/RAD54-like_C"/>
</dbReference>
<dbReference type="GO" id="GO:0006355">
    <property type="term" value="P:regulation of DNA-templated transcription"/>
    <property type="evidence" value="ECO:0007669"/>
    <property type="project" value="UniProtKB-UniRule"/>
</dbReference>
<comment type="function">
    <text evidence="9">Transcription regulator that activates transcription by stimulating RNA polymerase (RNAP) recycling in case of stress conditions such as supercoiled DNA or high salt concentrations. Probably acts by releasing the RNAP, when it is trapped or immobilized on tightly supercoiled DNA. Does not activate transcription on linear DNA. Probably not involved in DNA repair.</text>
</comment>
<dbReference type="Pfam" id="PF18337">
    <property type="entry name" value="Tudor_RapA"/>
    <property type="match status" value="1"/>
</dbReference>
<feature type="domain" description="Helicase ATP-binding" evidence="11">
    <location>
        <begin position="165"/>
        <end position="337"/>
    </location>
</feature>
<dbReference type="InterPro" id="IPR040766">
    <property type="entry name" value="Tudor_2_RapA"/>
</dbReference>
<evidence type="ECO:0000313" key="13">
    <source>
        <dbReference type="EMBL" id="EMR12341.1"/>
    </source>
</evidence>
<comment type="caution">
    <text evidence="13">The sequence shown here is derived from an EMBL/GenBank/DDBJ whole genome shotgun (WGS) entry which is preliminary data.</text>
</comment>
<name>M7NYR3_9GAMM</name>
<dbReference type="InterPro" id="IPR000330">
    <property type="entry name" value="SNF2_N"/>
</dbReference>
<protein>
    <recommendedName>
        <fullName evidence="9">RNA polymerase-associated protein RapA</fullName>
        <ecNumber evidence="9">3.6.4.-</ecNumber>
    </recommendedName>
    <alternativeName>
        <fullName evidence="9">ATP-dependent helicase HepA</fullName>
    </alternativeName>
</protein>
<dbReference type="InterPro" id="IPR038718">
    <property type="entry name" value="SNF2-like_sf"/>
</dbReference>
<dbReference type="InterPro" id="IPR014001">
    <property type="entry name" value="Helicase_ATP-bd"/>
</dbReference>
<keyword evidence="3 9" id="KW-0347">Helicase</keyword>
<dbReference type="Pfam" id="PF00176">
    <property type="entry name" value="SNF2-rel_dom"/>
    <property type="match status" value="1"/>
</dbReference>
<dbReference type="InterPro" id="IPR023949">
    <property type="entry name" value="Helicase_RapA"/>
</dbReference>
<feature type="binding site" evidence="9">
    <location>
        <begin position="178"/>
        <end position="185"/>
    </location>
    <ligand>
        <name>ATP</name>
        <dbReference type="ChEBI" id="CHEBI:30616"/>
    </ligand>
</feature>
<dbReference type="STRING" id="1286106.MPL1_10933"/>
<dbReference type="GO" id="GO:0003677">
    <property type="term" value="F:DNA binding"/>
    <property type="evidence" value="ECO:0007669"/>
    <property type="project" value="UniProtKB-KW"/>
</dbReference>